<evidence type="ECO:0000313" key="2">
    <source>
        <dbReference type="EMBL" id="KPC59920.1"/>
    </source>
</evidence>
<dbReference type="PATRIC" id="fig|66876.3.peg.7096"/>
<dbReference type="Proteomes" id="UP000037982">
    <property type="component" value="Unassembled WGS sequence"/>
</dbReference>
<dbReference type="Gene3D" id="3.40.50.280">
    <property type="entry name" value="Cobalamin-binding domain"/>
    <property type="match status" value="1"/>
</dbReference>
<dbReference type="GO" id="GO:0031419">
    <property type="term" value="F:cobalamin binding"/>
    <property type="evidence" value="ECO:0007669"/>
    <property type="project" value="InterPro"/>
</dbReference>
<sequence>MYPPAPTGDALPDARQGGGQRVLVSSVSSDSHTWNLVFLQLMLEELGHEVINIGSCVPDDLLIAECRRTSPDMVVISSVNGHGHLDGRRLIARLRAEPDLSALPVVIGGKLGTRGAQNRAHGPELIAAGFDAVFEDTAGVAPFRRYLEDAARPVLESAGPARPALAATGDPR</sequence>
<reference evidence="3" key="1">
    <citation type="submission" date="2015-07" db="EMBL/GenBank/DDBJ databases">
        <authorList>
            <person name="Ju K.-S."/>
            <person name="Doroghazi J.R."/>
            <person name="Metcalf W.W."/>
        </authorList>
    </citation>
    <scope>NUCLEOTIDE SEQUENCE [LARGE SCALE GENOMIC DNA]</scope>
    <source>
        <strain evidence="3">NRRL ISP-5002</strain>
    </source>
</reference>
<dbReference type="AlphaFoldDB" id="A0A0N0GWL9"/>
<comment type="caution">
    <text evidence="2">The sequence shown here is derived from an EMBL/GenBank/DDBJ whole genome shotgun (WGS) entry which is preliminary data.</text>
</comment>
<dbReference type="PROSITE" id="PS51332">
    <property type="entry name" value="B12_BINDING"/>
    <property type="match status" value="1"/>
</dbReference>
<gene>
    <name evidence="2" type="ORF">ADL29_32195</name>
</gene>
<dbReference type="GO" id="GO:0046872">
    <property type="term" value="F:metal ion binding"/>
    <property type="evidence" value="ECO:0007669"/>
    <property type="project" value="InterPro"/>
</dbReference>
<accession>A0A0N0GWL9</accession>
<evidence type="ECO:0000259" key="1">
    <source>
        <dbReference type="PROSITE" id="PS51332"/>
    </source>
</evidence>
<keyword evidence="3" id="KW-1185">Reference proteome</keyword>
<dbReference type="SUPFAM" id="SSF52242">
    <property type="entry name" value="Cobalamin (vitamin B12)-binding domain"/>
    <property type="match status" value="1"/>
</dbReference>
<organism evidence="2 3">
    <name type="scientific">Streptomyces chattanoogensis</name>
    <dbReference type="NCBI Taxonomy" id="66876"/>
    <lineage>
        <taxon>Bacteria</taxon>
        <taxon>Bacillati</taxon>
        <taxon>Actinomycetota</taxon>
        <taxon>Actinomycetes</taxon>
        <taxon>Kitasatosporales</taxon>
        <taxon>Streptomycetaceae</taxon>
        <taxon>Streptomyces</taxon>
    </lineage>
</organism>
<name>A0A0N0GWL9_9ACTN</name>
<protein>
    <submittedName>
        <fullName evidence="2">Methylaspartate mutase</fullName>
    </submittedName>
</protein>
<dbReference type="InterPro" id="IPR006158">
    <property type="entry name" value="Cobalamin-bd"/>
</dbReference>
<feature type="domain" description="B12-binding" evidence="1">
    <location>
        <begin position="19"/>
        <end position="157"/>
    </location>
</feature>
<proteinExistence type="predicted"/>
<evidence type="ECO:0000313" key="3">
    <source>
        <dbReference type="Proteomes" id="UP000037982"/>
    </source>
</evidence>
<dbReference type="EMBL" id="LGKG01000170">
    <property type="protein sequence ID" value="KPC59920.1"/>
    <property type="molecule type" value="Genomic_DNA"/>
</dbReference>
<dbReference type="RefSeq" id="WP_053927067.1">
    <property type="nucleotide sequence ID" value="NZ_LGKG01000170.1"/>
</dbReference>
<dbReference type="Pfam" id="PF02310">
    <property type="entry name" value="B12-binding"/>
    <property type="match status" value="1"/>
</dbReference>
<dbReference type="CDD" id="cd02065">
    <property type="entry name" value="B12-binding_like"/>
    <property type="match status" value="1"/>
</dbReference>
<dbReference type="InterPro" id="IPR036724">
    <property type="entry name" value="Cobalamin-bd_sf"/>
</dbReference>